<dbReference type="PROSITE" id="PS00237">
    <property type="entry name" value="G_PROTEIN_RECEP_F1_1"/>
    <property type="match status" value="1"/>
</dbReference>
<name>A0AAV3AKG7_PYXAD</name>
<dbReference type="SUPFAM" id="SSF81321">
    <property type="entry name" value="Family A G protein-coupled receptor-like"/>
    <property type="match status" value="1"/>
</dbReference>
<dbReference type="InterPro" id="IPR000725">
    <property type="entry name" value="Olfact_rcpt"/>
</dbReference>
<sequence length="309" mass="34440">MEIRNNTQVAIFRFSGLTDDEELVPFLFIFFLLVYMVTLVGNVGIIAFVCTSSNLQSPMYYFLGSLSLVDLLYSSVITPNTLFHLLSTKKSISFLGCATQLYLFCALASTEATLLSTMSYDRYVAICHPLHYALIMTKKKCFALALLSSAISFMQSVAQSSCVFSLPFCGSNLIDHFYCDIPPMLGLSCSNTFHCDMVTGILVGVWGIFTMTTILLSYSFIITSIFKITSAKGRQKAFSTCSAHIICVSTFFTAVFFTYLHPHSGAFTIQDKVASVFYTTVTPMLNPLIYSLRNQEVKQVFVHVMRKSC</sequence>
<evidence type="ECO:0000313" key="12">
    <source>
        <dbReference type="Proteomes" id="UP001181693"/>
    </source>
</evidence>
<dbReference type="AlphaFoldDB" id="A0AAV3AKG7"/>
<feature type="transmembrane region" description="Helical" evidence="9">
    <location>
        <begin position="60"/>
        <end position="81"/>
    </location>
</feature>
<reference evidence="11" key="1">
    <citation type="thesis" date="2020" institute="ProQuest LLC" country="789 East Eisenhower Parkway, Ann Arbor, MI, USA">
        <title>Comparative Genomics and Chromosome Evolution.</title>
        <authorList>
            <person name="Mudd A.B."/>
        </authorList>
    </citation>
    <scope>NUCLEOTIDE SEQUENCE</scope>
    <source>
        <strain evidence="11">1538</strain>
        <tissue evidence="11">Blood</tissue>
    </source>
</reference>
<dbReference type="InterPro" id="IPR017452">
    <property type="entry name" value="GPCR_Rhodpsn_7TM"/>
</dbReference>
<evidence type="ECO:0000313" key="11">
    <source>
        <dbReference type="EMBL" id="DBA29726.1"/>
    </source>
</evidence>
<keyword evidence="9" id="KW-0552">Olfaction</keyword>
<dbReference type="Proteomes" id="UP001181693">
    <property type="component" value="Unassembled WGS sequence"/>
</dbReference>
<dbReference type="GO" id="GO:0004930">
    <property type="term" value="F:G protein-coupled receptor activity"/>
    <property type="evidence" value="ECO:0007669"/>
    <property type="project" value="UniProtKB-KW"/>
</dbReference>
<keyword evidence="4 8" id="KW-0297">G-protein coupled receptor</keyword>
<evidence type="ECO:0000256" key="8">
    <source>
        <dbReference type="RuleBase" id="RU000688"/>
    </source>
</evidence>
<feature type="transmembrane region" description="Helical" evidence="9">
    <location>
        <begin position="141"/>
        <end position="158"/>
    </location>
</feature>
<feature type="transmembrane region" description="Helical" evidence="9">
    <location>
        <begin position="201"/>
        <end position="226"/>
    </location>
</feature>
<evidence type="ECO:0000256" key="7">
    <source>
        <dbReference type="ARBA" id="ARBA00023224"/>
    </source>
</evidence>
<keyword evidence="5 9" id="KW-0472">Membrane</keyword>
<dbReference type="PROSITE" id="PS50262">
    <property type="entry name" value="G_PROTEIN_RECEP_F1_2"/>
    <property type="match status" value="1"/>
</dbReference>
<evidence type="ECO:0000256" key="3">
    <source>
        <dbReference type="ARBA" id="ARBA00022989"/>
    </source>
</evidence>
<keyword evidence="2 8" id="KW-0812">Transmembrane</keyword>
<proteinExistence type="inferred from homology"/>
<evidence type="ECO:0000256" key="1">
    <source>
        <dbReference type="ARBA" id="ARBA00004141"/>
    </source>
</evidence>
<feature type="transmembrane region" description="Helical" evidence="9">
    <location>
        <begin position="23"/>
        <end position="48"/>
    </location>
</feature>
<comment type="caution">
    <text evidence="11">The sequence shown here is derived from an EMBL/GenBank/DDBJ whole genome shotgun (WGS) entry which is preliminary data.</text>
</comment>
<comment type="similarity">
    <text evidence="8">Belongs to the G-protein coupled receptor 1 family.</text>
</comment>
<keyword evidence="7 8" id="KW-0807">Transducer</keyword>
<evidence type="ECO:0000259" key="10">
    <source>
        <dbReference type="PROSITE" id="PS50262"/>
    </source>
</evidence>
<comment type="subcellular location">
    <subcellularLocation>
        <location evidence="9">Cell membrane</location>
        <topology evidence="9">Multi-pass membrane protein</topology>
    </subcellularLocation>
    <subcellularLocation>
        <location evidence="1">Membrane</location>
        <topology evidence="1">Multi-pass membrane protein</topology>
    </subcellularLocation>
</comment>
<evidence type="ECO:0000256" key="2">
    <source>
        <dbReference type="ARBA" id="ARBA00022692"/>
    </source>
</evidence>
<feature type="transmembrane region" description="Helical" evidence="9">
    <location>
        <begin position="101"/>
        <end position="120"/>
    </location>
</feature>
<dbReference type="CDD" id="cd15230">
    <property type="entry name" value="7tmA_OR5-like"/>
    <property type="match status" value="1"/>
</dbReference>
<keyword evidence="12" id="KW-1185">Reference proteome</keyword>
<evidence type="ECO:0000256" key="4">
    <source>
        <dbReference type="ARBA" id="ARBA00023040"/>
    </source>
</evidence>
<keyword evidence="3 9" id="KW-1133">Transmembrane helix</keyword>
<dbReference type="EMBL" id="DYDO01000002">
    <property type="protein sequence ID" value="DBA29726.1"/>
    <property type="molecule type" value="Genomic_DNA"/>
</dbReference>
<protein>
    <recommendedName>
        <fullName evidence="9">Olfactory receptor</fullName>
    </recommendedName>
</protein>
<dbReference type="GO" id="GO:0005886">
    <property type="term" value="C:plasma membrane"/>
    <property type="evidence" value="ECO:0007669"/>
    <property type="project" value="UniProtKB-SubCell"/>
</dbReference>
<evidence type="ECO:0000256" key="9">
    <source>
        <dbReference type="RuleBase" id="RU363047"/>
    </source>
</evidence>
<feature type="transmembrane region" description="Helical" evidence="9">
    <location>
        <begin position="238"/>
        <end position="260"/>
    </location>
</feature>
<gene>
    <name evidence="11" type="ORF">GDO54_005788</name>
</gene>
<dbReference type="Pfam" id="PF13853">
    <property type="entry name" value="7tm_4"/>
    <property type="match status" value="1"/>
</dbReference>
<dbReference type="PRINTS" id="PR00237">
    <property type="entry name" value="GPCRRHODOPSN"/>
</dbReference>
<organism evidence="11 12">
    <name type="scientific">Pyxicephalus adspersus</name>
    <name type="common">African bullfrog</name>
    <dbReference type="NCBI Taxonomy" id="30357"/>
    <lineage>
        <taxon>Eukaryota</taxon>
        <taxon>Metazoa</taxon>
        <taxon>Chordata</taxon>
        <taxon>Craniata</taxon>
        <taxon>Vertebrata</taxon>
        <taxon>Euteleostomi</taxon>
        <taxon>Amphibia</taxon>
        <taxon>Batrachia</taxon>
        <taxon>Anura</taxon>
        <taxon>Neobatrachia</taxon>
        <taxon>Ranoidea</taxon>
        <taxon>Pyxicephalidae</taxon>
        <taxon>Pyxicephalinae</taxon>
        <taxon>Pyxicephalus</taxon>
    </lineage>
</organism>
<dbReference type="InterPro" id="IPR000276">
    <property type="entry name" value="GPCR_Rhodpsn"/>
</dbReference>
<keyword evidence="9" id="KW-1003">Cell membrane</keyword>
<dbReference type="FunFam" id="1.20.1070.10:FF:000003">
    <property type="entry name" value="Olfactory receptor"/>
    <property type="match status" value="1"/>
</dbReference>
<evidence type="ECO:0000256" key="6">
    <source>
        <dbReference type="ARBA" id="ARBA00023170"/>
    </source>
</evidence>
<accession>A0AAV3AKG7</accession>
<dbReference type="PRINTS" id="PR00245">
    <property type="entry name" value="OLFACTORYR"/>
</dbReference>
<dbReference type="Gene3D" id="1.20.1070.10">
    <property type="entry name" value="Rhodopsin 7-helix transmembrane proteins"/>
    <property type="match status" value="1"/>
</dbReference>
<keyword evidence="9" id="KW-0716">Sensory transduction</keyword>
<dbReference type="GO" id="GO:0004984">
    <property type="term" value="F:olfactory receptor activity"/>
    <property type="evidence" value="ECO:0007669"/>
    <property type="project" value="InterPro"/>
</dbReference>
<keyword evidence="6 8" id="KW-0675">Receptor</keyword>
<feature type="domain" description="G-protein coupled receptors family 1 profile" evidence="10">
    <location>
        <begin position="41"/>
        <end position="290"/>
    </location>
</feature>
<evidence type="ECO:0000256" key="5">
    <source>
        <dbReference type="ARBA" id="ARBA00023136"/>
    </source>
</evidence>
<dbReference type="PANTHER" id="PTHR48018">
    <property type="entry name" value="OLFACTORY RECEPTOR"/>
    <property type="match status" value="1"/>
</dbReference>